<reference evidence="1 2" key="1">
    <citation type="journal article" date="2019" name="Nat. Ecol. Evol.">
        <title>Megaphylogeny resolves global patterns of mushroom evolution.</title>
        <authorList>
            <person name="Varga T."/>
            <person name="Krizsan K."/>
            <person name="Foldi C."/>
            <person name="Dima B."/>
            <person name="Sanchez-Garcia M."/>
            <person name="Sanchez-Ramirez S."/>
            <person name="Szollosi G.J."/>
            <person name="Szarkandi J.G."/>
            <person name="Papp V."/>
            <person name="Albert L."/>
            <person name="Andreopoulos W."/>
            <person name="Angelini C."/>
            <person name="Antonin V."/>
            <person name="Barry K.W."/>
            <person name="Bougher N.L."/>
            <person name="Buchanan P."/>
            <person name="Buyck B."/>
            <person name="Bense V."/>
            <person name="Catcheside P."/>
            <person name="Chovatia M."/>
            <person name="Cooper J."/>
            <person name="Damon W."/>
            <person name="Desjardin D."/>
            <person name="Finy P."/>
            <person name="Geml J."/>
            <person name="Haridas S."/>
            <person name="Hughes K."/>
            <person name="Justo A."/>
            <person name="Karasinski D."/>
            <person name="Kautmanova I."/>
            <person name="Kiss B."/>
            <person name="Kocsube S."/>
            <person name="Kotiranta H."/>
            <person name="LaButti K.M."/>
            <person name="Lechner B.E."/>
            <person name="Liimatainen K."/>
            <person name="Lipzen A."/>
            <person name="Lukacs Z."/>
            <person name="Mihaltcheva S."/>
            <person name="Morgado L.N."/>
            <person name="Niskanen T."/>
            <person name="Noordeloos M.E."/>
            <person name="Ohm R.A."/>
            <person name="Ortiz-Santana B."/>
            <person name="Ovrebo C."/>
            <person name="Racz N."/>
            <person name="Riley R."/>
            <person name="Savchenko A."/>
            <person name="Shiryaev A."/>
            <person name="Soop K."/>
            <person name="Spirin V."/>
            <person name="Szebenyi C."/>
            <person name="Tomsovsky M."/>
            <person name="Tulloss R.E."/>
            <person name="Uehling J."/>
            <person name="Grigoriev I.V."/>
            <person name="Vagvolgyi C."/>
            <person name="Papp T."/>
            <person name="Martin F.M."/>
            <person name="Miettinen O."/>
            <person name="Hibbett D.S."/>
            <person name="Nagy L.G."/>
        </authorList>
    </citation>
    <scope>NUCLEOTIDE SEQUENCE [LARGE SCALE GENOMIC DNA]</scope>
    <source>
        <strain evidence="1 2">FP101781</strain>
    </source>
</reference>
<comment type="caution">
    <text evidence="1">The sequence shown here is derived from an EMBL/GenBank/DDBJ whole genome shotgun (WGS) entry which is preliminary data.</text>
</comment>
<protein>
    <submittedName>
        <fullName evidence="1">Uncharacterized protein</fullName>
    </submittedName>
</protein>
<dbReference type="Proteomes" id="UP000298030">
    <property type="component" value="Unassembled WGS sequence"/>
</dbReference>
<dbReference type="AlphaFoldDB" id="A0A4Y7TCA7"/>
<name>A0A4Y7TCA7_COPMI</name>
<dbReference type="EMBL" id="QPFP01000018">
    <property type="protein sequence ID" value="TEB31584.1"/>
    <property type="molecule type" value="Genomic_DNA"/>
</dbReference>
<accession>A0A4Y7TCA7</accession>
<organism evidence="1 2">
    <name type="scientific">Coprinellus micaceus</name>
    <name type="common">Glistening ink-cap mushroom</name>
    <name type="synonym">Coprinus micaceus</name>
    <dbReference type="NCBI Taxonomy" id="71717"/>
    <lineage>
        <taxon>Eukaryota</taxon>
        <taxon>Fungi</taxon>
        <taxon>Dikarya</taxon>
        <taxon>Basidiomycota</taxon>
        <taxon>Agaricomycotina</taxon>
        <taxon>Agaricomycetes</taxon>
        <taxon>Agaricomycetidae</taxon>
        <taxon>Agaricales</taxon>
        <taxon>Agaricineae</taxon>
        <taxon>Psathyrellaceae</taxon>
        <taxon>Coprinellus</taxon>
    </lineage>
</organism>
<gene>
    <name evidence="1" type="ORF">FA13DRAFT_1732416</name>
</gene>
<dbReference type="STRING" id="71717.A0A4Y7TCA7"/>
<evidence type="ECO:0000313" key="1">
    <source>
        <dbReference type="EMBL" id="TEB31584.1"/>
    </source>
</evidence>
<sequence>MPFVDVDSLLRSNDRPSEHQELYLLQRLSSLDGSLSVLDAERVRAQRALEELEFRQSKLLSKRKSIATIVSPYRRLPADVWIEIMKFAVWSRGLKSTTSNIYKPTTDDGRIHWPEPRQTCYLHSNILHGAAIFWCNLELHIYSNDHNIDGFAPRLETWLSRSGELPWSLKILSSKRQLHAPLFAAFLLRNCARWKELSLFMHDLDVLAPLFYLQPSSAGAGIPGCPGGGRSGCGCKGEHVWSNLRVLSLDGWFTDRARVRPFTLVDNVHADDADPLSLHHATICLHGTMPALKSLTIDTPCQKVNSWKWIPWAQLSDVDLRTSDQYEENISMLAKCSDALQTCSMVFAPSLRIPGPITQGIANLLVTGLHAAEASDDEGETSSSERRSTEATEVLHLGGLKELTLRKIGYLSPLISRLCAPALQKLFISMCPINEPEPYLGATLVDLLERSSAATSKTDEGDVAGWDAVHSTDRARIRAPSTSGPPLTYLTLALENTRRRRMSTPVITNGEYIDIFERTEKLRTLHLKDYSTDARFLEKINQRGLLPRLKTISFVVDADGQVPERFEEFVKLRDRDRHASSNSEIAE</sequence>
<proteinExistence type="predicted"/>
<keyword evidence="2" id="KW-1185">Reference proteome</keyword>
<evidence type="ECO:0000313" key="2">
    <source>
        <dbReference type="Proteomes" id="UP000298030"/>
    </source>
</evidence>
<dbReference type="OrthoDB" id="3365698at2759"/>